<organism evidence="1">
    <name type="scientific">Blautia glucerasea</name>
    <dbReference type="NCBI Taxonomy" id="536633"/>
    <lineage>
        <taxon>Bacteria</taxon>
        <taxon>Bacillati</taxon>
        <taxon>Bacillota</taxon>
        <taxon>Clostridia</taxon>
        <taxon>Lachnospirales</taxon>
        <taxon>Lachnospiraceae</taxon>
        <taxon>Blautia</taxon>
    </lineage>
</organism>
<dbReference type="InterPro" id="IPR050275">
    <property type="entry name" value="PGM_Phosphatase"/>
</dbReference>
<protein>
    <submittedName>
        <fullName evidence="1">Phosphoserine phosphatase 2</fullName>
        <ecNumber evidence="1">3.1.3.3</ecNumber>
    </submittedName>
</protein>
<dbReference type="Pfam" id="PF00300">
    <property type="entry name" value="His_Phos_1"/>
    <property type="match status" value="1"/>
</dbReference>
<sequence length="194" mass="22297">MPDIYLIRHGMTEGNKKQRYIGTTDEPLCPEGKAALTGIDCPEPESLFVSPLLRCRETAEILFPGKMKEICPGLSECDFGDFENKNYLELSHNPDYQAWVDSNGTLPFPNGESRESFRWRTLEEFNRIVEECFKKEINTAALVVHGGTIMNIMEAYGSPARDFYDWHVKNGRGYLVQTDRTLWKKKILNLIKEL</sequence>
<evidence type="ECO:0000313" key="1">
    <source>
        <dbReference type="EMBL" id="VYT10295.1"/>
    </source>
</evidence>
<dbReference type="AlphaFoldDB" id="A0A6N2TX15"/>
<dbReference type="SUPFAM" id="SSF53254">
    <property type="entry name" value="Phosphoglycerate mutase-like"/>
    <property type="match status" value="1"/>
</dbReference>
<dbReference type="GO" id="GO:0016791">
    <property type="term" value="F:phosphatase activity"/>
    <property type="evidence" value="ECO:0007669"/>
    <property type="project" value="TreeGrafter"/>
</dbReference>
<dbReference type="PANTHER" id="PTHR48100">
    <property type="entry name" value="BROAD-SPECIFICITY PHOSPHATASE YOR283W-RELATED"/>
    <property type="match status" value="1"/>
</dbReference>
<dbReference type="CDD" id="cd07067">
    <property type="entry name" value="HP_PGM_like"/>
    <property type="match status" value="1"/>
</dbReference>
<dbReference type="EMBL" id="CACRST010000017">
    <property type="protein sequence ID" value="VYT10295.1"/>
    <property type="molecule type" value="Genomic_DNA"/>
</dbReference>
<reference evidence="1" key="1">
    <citation type="submission" date="2019-11" db="EMBL/GenBank/DDBJ databases">
        <authorList>
            <person name="Feng L."/>
        </authorList>
    </citation>
    <scope>NUCLEOTIDE SEQUENCE</scope>
    <source>
        <strain evidence="1">BgluceraseaLFYP119</strain>
    </source>
</reference>
<dbReference type="EC" id="3.1.3.3" evidence="1"/>
<accession>A0A6N2TX15</accession>
<keyword evidence="1" id="KW-0378">Hydrolase</keyword>
<dbReference type="Gene3D" id="3.40.50.1240">
    <property type="entry name" value="Phosphoglycerate mutase-like"/>
    <property type="match status" value="1"/>
</dbReference>
<dbReference type="InterPro" id="IPR029033">
    <property type="entry name" value="His_PPase_superfam"/>
</dbReference>
<proteinExistence type="predicted"/>
<dbReference type="RefSeq" id="WP_156354138.1">
    <property type="nucleotide sequence ID" value="NZ_CACRST010000017.1"/>
</dbReference>
<dbReference type="InterPro" id="IPR013078">
    <property type="entry name" value="His_Pase_superF_clade-1"/>
</dbReference>
<gene>
    <name evidence="1" type="primary">pspB</name>
    <name evidence="1" type="ORF">BGLFYP119_01809</name>
</gene>
<name>A0A6N2TX15_9FIRM</name>
<dbReference type="SMART" id="SM00855">
    <property type="entry name" value="PGAM"/>
    <property type="match status" value="1"/>
</dbReference>